<keyword evidence="2" id="KW-1185">Reference proteome</keyword>
<dbReference type="EMBL" id="FNBG01000012">
    <property type="protein sequence ID" value="SDF50967.1"/>
    <property type="molecule type" value="Genomic_DNA"/>
</dbReference>
<gene>
    <name evidence="1" type="ORF">SAMN04488542_1125</name>
</gene>
<proteinExistence type="predicted"/>
<dbReference type="AlphaFoldDB" id="A0A1G7LN61"/>
<reference evidence="1 2" key="1">
    <citation type="submission" date="2016-10" db="EMBL/GenBank/DDBJ databases">
        <authorList>
            <person name="de Groot N.N."/>
        </authorList>
    </citation>
    <scope>NUCLEOTIDE SEQUENCE [LARGE SCALE GENOMIC DNA]</scope>
    <source>
        <strain evidence="1 2">DSM 28129</strain>
    </source>
</reference>
<accession>A0A1G7LN61</accession>
<sequence length="220" mass="25907">MKSMLETINDYEIEEWIRSGLPLGSTPTLKQLTWRQHVQYAVGHIINDYYSKSPEVREQTSVQLLVERRWPKKQDGFLNGLHYWKAYDRVAEQLTNIFDISDHSAYPVALYEQWNTHVKELNIDLTIIFQAIWDSEEKAGQFTIQKFMVDEDIEVIKAFVFMANVFWHSVYGESPGSIEIYTLMSGRKYSFARENLCYRESLDYVYLLSKRAPHARTCKA</sequence>
<evidence type="ECO:0000313" key="1">
    <source>
        <dbReference type="EMBL" id="SDF50967.1"/>
    </source>
</evidence>
<organism evidence="1 2">
    <name type="scientific">Fontibacillus panacisegetis</name>
    <dbReference type="NCBI Taxonomy" id="670482"/>
    <lineage>
        <taxon>Bacteria</taxon>
        <taxon>Bacillati</taxon>
        <taxon>Bacillota</taxon>
        <taxon>Bacilli</taxon>
        <taxon>Bacillales</taxon>
        <taxon>Paenibacillaceae</taxon>
        <taxon>Fontibacillus</taxon>
    </lineage>
</organism>
<dbReference type="Proteomes" id="UP000198972">
    <property type="component" value="Unassembled WGS sequence"/>
</dbReference>
<name>A0A1G7LN61_9BACL</name>
<evidence type="ECO:0000313" key="2">
    <source>
        <dbReference type="Proteomes" id="UP000198972"/>
    </source>
</evidence>
<protein>
    <submittedName>
        <fullName evidence="1">Uncharacterized protein</fullName>
    </submittedName>
</protein>